<dbReference type="Pfam" id="PF00773">
    <property type="entry name" value="RNB"/>
    <property type="match status" value="1"/>
</dbReference>
<dbReference type="GO" id="GO:0004519">
    <property type="term" value="F:endonuclease activity"/>
    <property type="evidence" value="ECO:0007669"/>
    <property type="project" value="TreeGrafter"/>
</dbReference>
<dbReference type="PANTHER" id="PTHR23355">
    <property type="entry name" value="RIBONUCLEASE"/>
    <property type="match status" value="1"/>
</dbReference>
<evidence type="ECO:0000313" key="4">
    <source>
        <dbReference type="Proteomes" id="UP000593564"/>
    </source>
</evidence>
<reference evidence="3 4" key="2">
    <citation type="submission" date="2020-07" db="EMBL/GenBank/DDBJ databases">
        <title>Genome assembly of wild tea tree DASZ reveals pedigree and selection history of tea varieties.</title>
        <authorList>
            <person name="Zhang W."/>
        </authorList>
    </citation>
    <scope>NUCLEOTIDE SEQUENCE [LARGE SCALE GENOMIC DNA]</scope>
    <source>
        <strain evidence="4">cv. G240</strain>
        <tissue evidence="3">Leaf</tissue>
    </source>
</reference>
<dbReference type="AlphaFoldDB" id="A0A7J7H7N7"/>
<dbReference type="GO" id="GO:0016075">
    <property type="term" value="P:rRNA catabolic process"/>
    <property type="evidence" value="ECO:0007669"/>
    <property type="project" value="TreeGrafter"/>
</dbReference>
<reference evidence="4" key="1">
    <citation type="journal article" date="2020" name="Nat. Commun.">
        <title>Genome assembly of wild tea tree DASZ reveals pedigree and selection history of tea varieties.</title>
        <authorList>
            <person name="Zhang W."/>
            <person name="Zhang Y."/>
            <person name="Qiu H."/>
            <person name="Guo Y."/>
            <person name="Wan H."/>
            <person name="Zhang X."/>
            <person name="Scossa F."/>
            <person name="Alseekh S."/>
            <person name="Zhang Q."/>
            <person name="Wang P."/>
            <person name="Xu L."/>
            <person name="Schmidt M.H."/>
            <person name="Jia X."/>
            <person name="Li D."/>
            <person name="Zhu A."/>
            <person name="Guo F."/>
            <person name="Chen W."/>
            <person name="Ni D."/>
            <person name="Usadel B."/>
            <person name="Fernie A.R."/>
            <person name="Wen W."/>
        </authorList>
    </citation>
    <scope>NUCLEOTIDE SEQUENCE [LARGE SCALE GENOMIC DNA]</scope>
    <source>
        <strain evidence="4">cv. G240</strain>
    </source>
</reference>
<dbReference type="InterPro" id="IPR050180">
    <property type="entry name" value="RNR_Ribonuclease"/>
</dbReference>
<organism evidence="3 4">
    <name type="scientific">Camellia sinensis</name>
    <name type="common">Tea plant</name>
    <name type="synonym">Thea sinensis</name>
    <dbReference type="NCBI Taxonomy" id="4442"/>
    <lineage>
        <taxon>Eukaryota</taxon>
        <taxon>Viridiplantae</taxon>
        <taxon>Streptophyta</taxon>
        <taxon>Embryophyta</taxon>
        <taxon>Tracheophyta</taxon>
        <taxon>Spermatophyta</taxon>
        <taxon>Magnoliopsida</taxon>
        <taxon>eudicotyledons</taxon>
        <taxon>Gunneridae</taxon>
        <taxon>Pentapetalae</taxon>
        <taxon>asterids</taxon>
        <taxon>Ericales</taxon>
        <taxon>Theaceae</taxon>
        <taxon>Camellia</taxon>
    </lineage>
</organism>
<gene>
    <name evidence="3" type="ORF">HYC85_013841</name>
</gene>
<dbReference type="EMBL" id="JACBKZ010000006">
    <property type="protein sequence ID" value="KAF5947884.1"/>
    <property type="molecule type" value="Genomic_DNA"/>
</dbReference>
<dbReference type="SMART" id="SM00955">
    <property type="entry name" value="RNB"/>
    <property type="match status" value="1"/>
</dbReference>
<feature type="region of interest" description="Disordered" evidence="1">
    <location>
        <begin position="1"/>
        <end position="46"/>
    </location>
</feature>
<evidence type="ECO:0000259" key="2">
    <source>
        <dbReference type="SMART" id="SM00955"/>
    </source>
</evidence>
<accession>A0A7J7H7N7</accession>
<dbReference type="SUPFAM" id="SSF50249">
    <property type="entry name" value="Nucleic acid-binding proteins"/>
    <property type="match status" value="1"/>
</dbReference>
<name>A0A7J7H7N7_CAMSI</name>
<dbReference type="GO" id="GO:0071031">
    <property type="term" value="P:nuclear mRNA surveillance of mRNA 3'-end processing"/>
    <property type="evidence" value="ECO:0007669"/>
    <property type="project" value="TreeGrafter"/>
</dbReference>
<evidence type="ECO:0000256" key="1">
    <source>
        <dbReference type="SAM" id="MobiDB-lite"/>
    </source>
</evidence>
<sequence length="338" mass="38073">MSHRSSGRLSRRGVRPHLGRQQRQSTARSRGRKELRGQKKNTGCKDIDDALHNGNFEVGVQEAALLKGVSVCLHMGMETFYRIVGPWRPAQCLRVKVEPPREGGLSNFANLSTLTTNLQVCDIVDVTNFVHPGTPLDDEATQRGTSVYLVERQIDMLPKPLTEANVERLAFSVIWEMTPEAKIISTRFTKSVIKSCAALSYVEAQARMDDSHLMDPLTTDLRNMNVLAKVMRQRRIDRGALTLASAEVKFQIDTETHDPLDIDVATTMILTLGPVIDFLLANQNALEPRNINWAKQLKVREAEKNQCKDIVRSEKTNWFLMMFGSILANEDQLLNFVS</sequence>
<dbReference type="GO" id="GO:0000175">
    <property type="term" value="F:3'-5'-RNA exonuclease activity"/>
    <property type="evidence" value="ECO:0007669"/>
    <property type="project" value="TreeGrafter"/>
</dbReference>
<comment type="caution">
    <text evidence="3">The sequence shown here is derived from an EMBL/GenBank/DDBJ whole genome shotgun (WGS) entry which is preliminary data.</text>
</comment>
<protein>
    <recommendedName>
        <fullName evidence="2">RNB domain-containing protein</fullName>
    </recommendedName>
</protein>
<dbReference type="PANTHER" id="PTHR23355:SF35">
    <property type="entry name" value="EXOSOME COMPLEX EXONUCLEASE RRP44"/>
    <property type="match status" value="1"/>
</dbReference>
<dbReference type="GO" id="GO:0000177">
    <property type="term" value="C:cytoplasmic exosome (RNase complex)"/>
    <property type="evidence" value="ECO:0007669"/>
    <property type="project" value="TreeGrafter"/>
</dbReference>
<dbReference type="InterPro" id="IPR012340">
    <property type="entry name" value="NA-bd_OB-fold"/>
</dbReference>
<proteinExistence type="predicted"/>
<evidence type="ECO:0000313" key="3">
    <source>
        <dbReference type="EMBL" id="KAF5947884.1"/>
    </source>
</evidence>
<keyword evidence="4" id="KW-1185">Reference proteome</keyword>
<feature type="compositionally biased region" description="Basic residues" evidence="1">
    <location>
        <begin position="1"/>
        <end position="20"/>
    </location>
</feature>
<dbReference type="Proteomes" id="UP000593564">
    <property type="component" value="Unassembled WGS sequence"/>
</dbReference>
<dbReference type="GO" id="GO:0003723">
    <property type="term" value="F:RNA binding"/>
    <property type="evidence" value="ECO:0007669"/>
    <property type="project" value="InterPro"/>
</dbReference>
<feature type="domain" description="RNB" evidence="2">
    <location>
        <begin position="32"/>
        <end position="336"/>
    </location>
</feature>
<dbReference type="InterPro" id="IPR001900">
    <property type="entry name" value="RNase_II/R"/>
</dbReference>
<dbReference type="GO" id="GO:0000176">
    <property type="term" value="C:nuclear exosome (RNase complex)"/>
    <property type="evidence" value="ECO:0007669"/>
    <property type="project" value="TreeGrafter"/>
</dbReference>
<feature type="compositionally biased region" description="Basic and acidic residues" evidence="1">
    <location>
        <begin position="32"/>
        <end position="46"/>
    </location>
</feature>